<accession>A0A061R757</accession>
<name>A0A061R757_9CHLO</name>
<reference evidence="2" key="1">
    <citation type="submission" date="2014-05" db="EMBL/GenBank/DDBJ databases">
        <title>The transcriptome of the halophilic microalga Tetraselmis sp. GSL018 isolated from the Great Salt Lake, Utah.</title>
        <authorList>
            <person name="Jinkerson R.E."/>
            <person name="D'Adamo S."/>
            <person name="Posewitz M.C."/>
        </authorList>
    </citation>
    <scope>NUCLEOTIDE SEQUENCE</scope>
    <source>
        <strain evidence="2">GSL018</strain>
    </source>
</reference>
<proteinExistence type="predicted"/>
<evidence type="ECO:0000313" key="2">
    <source>
        <dbReference type="EMBL" id="JAC66574.1"/>
    </source>
</evidence>
<evidence type="ECO:0000256" key="1">
    <source>
        <dbReference type="SAM" id="MobiDB-lite"/>
    </source>
</evidence>
<dbReference type="AlphaFoldDB" id="A0A061R757"/>
<feature type="region of interest" description="Disordered" evidence="1">
    <location>
        <begin position="158"/>
        <end position="191"/>
    </location>
</feature>
<feature type="region of interest" description="Disordered" evidence="1">
    <location>
        <begin position="121"/>
        <end position="142"/>
    </location>
</feature>
<feature type="non-terminal residue" evidence="2">
    <location>
        <position position="1"/>
    </location>
</feature>
<dbReference type="EMBL" id="GBEZ01020060">
    <property type="protein sequence ID" value="JAC66574.1"/>
    <property type="molecule type" value="Transcribed_RNA"/>
</dbReference>
<gene>
    <name evidence="2" type="ORF">TSPGSL018_13305</name>
</gene>
<feature type="compositionally biased region" description="Low complexity" evidence="1">
    <location>
        <begin position="213"/>
        <end position="232"/>
    </location>
</feature>
<feature type="region of interest" description="Disordered" evidence="1">
    <location>
        <begin position="212"/>
        <end position="242"/>
    </location>
</feature>
<sequence length="265" mass="29779">PIMRNICWRFVKPCGQGSLDSMLLRRFSLSEQQLHIASNGYREFSSSGGSPTSDPFEEKKGLLDAASDMLRVRHDLKPKRWEWHAWQIFLAFLPGTCILIWGEREKRRLEADPVQMFLRAETPNGDETNDQELSHSAEQTPGDLRERIEELERAVQFLKRQQQPAPEEVAPTTDAREHGGEPLSATDAPRWGLRPALEGMRAWVDELFRVTLGPPEEAGNPGPPCAETAAGEGDAGTGGAPSSEWRWWRWLAAVGVCRRDRSPGQ</sequence>
<protein>
    <submittedName>
        <fullName evidence="2">Uncharacterized protein</fullName>
    </submittedName>
</protein>
<organism evidence="2">
    <name type="scientific">Tetraselmis sp. GSL018</name>
    <dbReference type="NCBI Taxonomy" id="582737"/>
    <lineage>
        <taxon>Eukaryota</taxon>
        <taxon>Viridiplantae</taxon>
        <taxon>Chlorophyta</taxon>
        <taxon>core chlorophytes</taxon>
        <taxon>Chlorodendrophyceae</taxon>
        <taxon>Chlorodendrales</taxon>
        <taxon>Chlorodendraceae</taxon>
        <taxon>Tetraselmis</taxon>
    </lineage>
</organism>